<dbReference type="InterPro" id="IPR027417">
    <property type="entry name" value="P-loop_NTPase"/>
</dbReference>
<evidence type="ECO:0000313" key="3">
    <source>
        <dbReference type="Proteomes" id="UP000593735"/>
    </source>
</evidence>
<dbReference type="Gene3D" id="3.40.50.300">
    <property type="entry name" value="P-loop containing nucleotide triphosphate hydrolases"/>
    <property type="match status" value="1"/>
</dbReference>
<name>A0A7S7RTC5_9ACTN</name>
<dbReference type="InterPro" id="IPR003439">
    <property type="entry name" value="ABC_transporter-like_ATP-bd"/>
</dbReference>
<dbReference type="EMBL" id="CP063767">
    <property type="protein sequence ID" value="QOY60046.1"/>
    <property type="molecule type" value="Genomic_DNA"/>
</dbReference>
<dbReference type="RefSeq" id="WP_194370098.1">
    <property type="nucleotide sequence ID" value="NZ_CP063767.1"/>
</dbReference>
<dbReference type="GO" id="GO:0005524">
    <property type="term" value="F:ATP binding"/>
    <property type="evidence" value="ECO:0007669"/>
    <property type="project" value="UniProtKB-KW"/>
</dbReference>
<reference evidence="2 3" key="1">
    <citation type="submission" date="2020-10" db="EMBL/GenBank/DDBJ databases">
        <title>Olsenella immobilis sp.nov., isolated from the mud in a fermentation cellar used for the production of Chinese strong-flavoured liquor.</title>
        <authorList>
            <person name="Lu L."/>
        </authorList>
    </citation>
    <scope>NUCLEOTIDE SEQUENCE [LARGE SCALE GENOMIC DNA]</scope>
    <source>
        <strain evidence="2 3">LZLJ-2</strain>
    </source>
</reference>
<protein>
    <submittedName>
        <fullName evidence="2">ATP-binding cassette domain-containing protein</fullName>
    </submittedName>
</protein>
<dbReference type="Pfam" id="PF00005">
    <property type="entry name" value="ABC_tran"/>
    <property type="match status" value="1"/>
</dbReference>
<dbReference type="PANTHER" id="PTHR42798:SF2">
    <property type="entry name" value="ABC TRANSPORTER ATP-BINDING PROTEIN MG467-RELATED"/>
    <property type="match status" value="1"/>
</dbReference>
<accession>A0A7S7RTC5</accession>
<dbReference type="GO" id="GO:0016887">
    <property type="term" value="F:ATP hydrolysis activity"/>
    <property type="evidence" value="ECO:0007669"/>
    <property type="project" value="InterPro"/>
</dbReference>
<dbReference type="AlphaFoldDB" id="A0A7S7RTC5"/>
<gene>
    <name evidence="2" type="ORF">INP52_06380</name>
</gene>
<evidence type="ECO:0000313" key="2">
    <source>
        <dbReference type="EMBL" id="QOY60046.1"/>
    </source>
</evidence>
<evidence type="ECO:0000259" key="1">
    <source>
        <dbReference type="Pfam" id="PF00005"/>
    </source>
</evidence>
<keyword evidence="3" id="KW-1185">Reference proteome</keyword>
<feature type="domain" description="ABC transporter" evidence="1">
    <location>
        <begin position="2"/>
        <end position="82"/>
    </location>
</feature>
<sequence>MGIFGPSGSGKSTLLHCMTGLTQAPEGSVNMLGNELTSPGRSALSRLQRAHAGFVFQSFCLIDSLNVADNVALPSRLLRRSLPQDAVEGPLTEVVLGGPWWSLVVLGGPWWSLVVLGGPWWSLVVLGGPWWSLVVVARSASSRCPVASSSVDLLRKFSEKPKKAVVLVTHDLSAAKLVNRAVVIRDGLIDSEERHPTAEHLLELMEA</sequence>
<dbReference type="PANTHER" id="PTHR42798">
    <property type="entry name" value="LIPOPROTEIN-RELEASING SYSTEM ATP-BINDING PROTEIN LOLD"/>
    <property type="match status" value="1"/>
</dbReference>
<keyword evidence="2" id="KW-0547">Nucleotide-binding</keyword>
<proteinExistence type="predicted"/>
<organism evidence="2 3">
    <name type="scientific">Thermophilibacter immobilis</name>
    <dbReference type="NCBI Taxonomy" id="2779519"/>
    <lineage>
        <taxon>Bacteria</taxon>
        <taxon>Bacillati</taxon>
        <taxon>Actinomycetota</taxon>
        <taxon>Coriobacteriia</taxon>
        <taxon>Coriobacteriales</taxon>
        <taxon>Atopobiaceae</taxon>
        <taxon>Thermophilibacter</taxon>
    </lineage>
</organism>
<dbReference type="SUPFAM" id="SSF52540">
    <property type="entry name" value="P-loop containing nucleoside triphosphate hydrolases"/>
    <property type="match status" value="1"/>
</dbReference>
<dbReference type="Proteomes" id="UP000593735">
    <property type="component" value="Chromosome"/>
</dbReference>
<dbReference type="KEGG" id="tio:INP52_06380"/>
<keyword evidence="2" id="KW-0067">ATP-binding</keyword>